<dbReference type="InterPro" id="IPR015421">
    <property type="entry name" value="PyrdxlP-dep_Trfase_major"/>
</dbReference>
<dbReference type="Gene3D" id="3.40.640.10">
    <property type="entry name" value="Type I PLP-dependent aspartate aminotransferase-like (Major domain)"/>
    <property type="match status" value="1"/>
</dbReference>
<dbReference type="InterPro" id="IPR051926">
    <property type="entry name" value="Ala_Aminotransferase"/>
</dbReference>
<evidence type="ECO:0000256" key="3">
    <source>
        <dbReference type="ARBA" id="ARBA00021531"/>
    </source>
</evidence>
<dbReference type="PANTHER" id="PTHR43488">
    <property type="entry name" value="GLUTAMATE-PYRUVATE AMINOTRANSFERASE ALAA"/>
    <property type="match status" value="1"/>
</dbReference>
<gene>
    <name evidence="9" type="ORF">PZA18_18920</name>
</gene>
<dbReference type="SUPFAM" id="SSF53383">
    <property type="entry name" value="PLP-dependent transferases"/>
    <property type="match status" value="1"/>
</dbReference>
<evidence type="ECO:0000256" key="7">
    <source>
        <dbReference type="ARBA" id="ARBA00026106"/>
    </source>
</evidence>
<keyword evidence="10" id="KW-1185">Reference proteome</keyword>
<keyword evidence="4 9" id="KW-0032">Aminotransferase</keyword>
<dbReference type="GO" id="GO:0008483">
    <property type="term" value="F:transaminase activity"/>
    <property type="evidence" value="ECO:0007669"/>
    <property type="project" value="UniProtKB-KW"/>
</dbReference>
<evidence type="ECO:0000256" key="6">
    <source>
        <dbReference type="ARBA" id="ARBA00022898"/>
    </source>
</evidence>
<evidence type="ECO:0000313" key="9">
    <source>
        <dbReference type="EMBL" id="MDK2126120.1"/>
    </source>
</evidence>
<evidence type="ECO:0000256" key="4">
    <source>
        <dbReference type="ARBA" id="ARBA00022576"/>
    </source>
</evidence>
<protein>
    <recommendedName>
        <fullName evidence="3">Putative 8-amino-7-oxononanoate synthase</fullName>
        <ecNumber evidence="7">2.6.1.2</ecNumber>
    </recommendedName>
</protein>
<evidence type="ECO:0000256" key="2">
    <source>
        <dbReference type="ARBA" id="ARBA00007441"/>
    </source>
</evidence>
<sequence length="410" mass="45838">MQPILKSSKLLNVCYDIRGPVLARAKQMEDEGHRIIKLNIGNPQPFGFDAPEELILDVIHNLPAASGYCDSKGLFAARKAVMHYSQQKHIKGVTLEDIYIGNGVSELIVMSMNALLNNGDEVLVPAPDYPLWTAAVSLSGGTARHYRCDEESGWMPDLDDMRGKIGPNTRAIVVINPNNPTGALYPESILKEIVEIARQHQLIIYADEIYDKVLYDGAKHTSIAALADDVMVVTFNGLSKNYRACGYRAGWMILSGEKRHAQDYIEGLNMLASMRLCANVPAQFAIQTALGGYQSIDDLVAPGGRLARQRDMAWEMLTAIPGVSCVKPQGALYLFPRLDPKIYPIADDQQFILELLLEEKVLLVQGSGFNWSQPDHFRVVFLPHEEDLKEALTRITRFLETYRRRHGHHQ</sequence>
<dbReference type="Pfam" id="PF00155">
    <property type="entry name" value="Aminotran_1_2"/>
    <property type="match status" value="1"/>
</dbReference>
<feature type="domain" description="Aminotransferase class I/classII large" evidence="8">
    <location>
        <begin position="35"/>
        <end position="395"/>
    </location>
</feature>
<evidence type="ECO:0000313" key="10">
    <source>
        <dbReference type="Proteomes" id="UP001172778"/>
    </source>
</evidence>
<evidence type="ECO:0000256" key="5">
    <source>
        <dbReference type="ARBA" id="ARBA00022679"/>
    </source>
</evidence>
<evidence type="ECO:0000256" key="1">
    <source>
        <dbReference type="ARBA" id="ARBA00001933"/>
    </source>
</evidence>
<comment type="similarity">
    <text evidence="2">Belongs to the class-I pyridoxal-phosphate-dependent aminotransferase family.</text>
</comment>
<name>A0ABT7E1D1_9NEIS</name>
<dbReference type="RefSeq" id="WP_284102435.1">
    <property type="nucleotide sequence ID" value="NZ_JARRAF010000031.1"/>
</dbReference>
<dbReference type="InterPro" id="IPR004839">
    <property type="entry name" value="Aminotransferase_I/II_large"/>
</dbReference>
<organism evidence="9 10">
    <name type="scientific">Parachitinimonas caeni</name>
    <dbReference type="NCBI Taxonomy" id="3031301"/>
    <lineage>
        <taxon>Bacteria</taxon>
        <taxon>Pseudomonadati</taxon>
        <taxon>Pseudomonadota</taxon>
        <taxon>Betaproteobacteria</taxon>
        <taxon>Neisseriales</taxon>
        <taxon>Chitinibacteraceae</taxon>
        <taxon>Parachitinimonas</taxon>
    </lineage>
</organism>
<dbReference type="InterPro" id="IPR015422">
    <property type="entry name" value="PyrdxlP-dep_Trfase_small"/>
</dbReference>
<dbReference type="PANTHER" id="PTHR43488:SF2">
    <property type="entry name" value="GLUTAMATE-PYRUVATE AMINOTRANSFERASE ALAA"/>
    <property type="match status" value="1"/>
</dbReference>
<evidence type="ECO:0000259" key="8">
    <source>
        <dbReference type="Pfam" id="PF00155"/>
    </source>
</evidence>
<dbReference type="Proteomes" id="UP001172778">
    <property type="component" value="Unassembled WGS sequence"/>
</dbReference>
<comment type="caution">
    <text evidence="9">The sequence shown here is derived from an EMBL/GenBank/DDBJ whole genome shotgun (WGS) entry which is preliminary data.</text>
</comment>
<dbReference type="CDD" id="cd00609">
    <property type="entry name" value="AAT_like"/>
    <property type="match status" value="1"/>
</dbReference>
<keyword evidence="5 9" id="KW-0808">Transferase</keyword>
<proteinExistence type="inferred from homology"/>
<dbReference type="InterPro" id="IPR015424">
    <property type="entry name" value="PyrdxlP-dep_Trfase"/>
</dbReference>
<dbReference type="EMBL" id="JARRAF010000031">
    <property type="protein sequence ID" value="MDK2126120.1"/>
    <property type="molecule type" value="Genomic_DNA"/>
</dbReference>
<dbReference type="Gene3D" id="3.90.1150.10">
    <property type="entry name" value="Aspartate Aminotransferase, domain 1"/>
    <property type="match status" value="1"/>
</dbReference>
<reference evidence="9" key="1">
    <citation type="submission" date="2023-03" db="EMBL/GenBank/DDBJ databases">
        <title>Chitinimonas shenzhenensis gen. nov., sp. nov., a novel member of family Burkholderiaceae isolated from activated sludge collected in Shen Zhen, China.</title>
        <authorList>
            <person name="Wang X."/>
        </authorList>
    </citation>
    <scope>NUCLEOTIDE SEQUENCE</scope>
    <source>
        <strain evidence="9">DQS-5</strain>
    </source>
</reference>
<keyword evidence="6" id="KW-0663">Pyridoxal phosphate</keyword>
<accession>A0ABT7E1D1</accession>
<comment type="cofactor">
    <cofactor evidence="1">
        <name>pyridoxal 5'-phosphate</name>
        <dbReference type="ChEBI" id="CHEBI:597326"/>
    </cofactor>
</comment>
<dbReference type="EC" id="2.6.1.2" evidence="7"/>